<dbReference type="SMART" id="SM00369">
    <property type="entry name" value="LRR_TYP"/>
    <property type="match status" value="3"/>
</dbReference>
<keyword evidence="3" id="KW-0812">Transmembrane</keyword>
<dbReference type="AlphaFoldDB" id="A0A0F9JFQ0"/>
<dbReference type="InterPro" id="IPR003591">
    <property type="entry name" value="Leu-rich_rpt_typical-subtyp"/>
</dbReference>
<keyword evidence="1" id="KW-0433">Leucine-rich repeat</keyword>
<dbReference type="Gene3D" id="3.80.10.10">
    <property type="entry name" value="Ribonuclease Inhibitor"/>
    <property type="match status" value="1"/>
</dbReference>
<dbReference type="SUPFAM" id="SSF52058">
    <property type="entry name" value="L domain-like"/>
    <property type="match status" value="1"/>
</dbReference>
<dbReference type="PROSITE" id="PS51450">
    <property type="entry name" value="LRR"/>
    <property type="match status" value="1"/>
</dbReference>
<accession>A0A0F9JFQ0</accession>
<feature type="domain" description="Disease resistance R13L4/SHOC-2-like LRR" evidence="4">
    <location>
        <begin position="163"/>
        <end position="267"/>
    </location>
</feature>
<dbReference type="InterPro" id="IPR055414">
    <property type="entry name" value="LRR_R13L4/SHOC2-like"/>
</dbReference>
<proteinExistence type="predicted"/>
<evidence type="ECO:0000313" key="5">
    <source>
        <dbReference type="EMBL" id="KKM68664.1"/>
    </source>
</evidence>
<feature type="transmembrane region" description="Helical" evidence="3">
    <location>
        <begin position="62"/>
        <end position="79"/>
    </location>
</feature>
<dbReference type="InterPro" id="IPR001611">
    <property type="entry name" value="Leu-rich_rpt"/>
</dbReference>
<evidence type="ECO:0000256" key="1">
    <source>
        <dbReference type="ARBA" id="ARBA00022614"/>
    </source>
</evidence>
<dbReference type="PANTHER" id="PTHR48051">
    <property type="match status" value="1"/>
</dbReference>
<keyword evidence="2" id="KW-0677">Repeat</keyword>
<dbReference type="GO" id="GO:0005737">
    <property type="term" value="C:cytoplasm"/>
    <property type="evidence" value="ECO:0007669"/>
    <property type="project" value="TreeGrafter"/>
</dbReference>
<dbReference type="SMART" id="SM00364">
    <property type="entry name" value="LRR_BAC"/>
    <property type="match status" value="3"/>
</dbReference>
<keyword evidence="3" id="KW-1133">Transmembrane helix</keyword>
<evidence type="ECO:0000259" key="4">
    <source>
        <dbReference type="Pfam" id="PF23598"/>
    </source>
</evidence>
<gene>
    <name evidence="5" type="ORF">LCGC14_1458630</name>
</gene>
<dbReference type="InterPro" id="IPR050216">
    <property type="entry name" value="LRR_domain-containing"/>
</dbReference>
<comment type="caution">
    <text evidence="5">The sequence shown here is derived from an EMBL/GenBank/DDBJ whole genome shotgun (WGS) entry which is preliminary data.</text>
</comment>
<name>A0A0F9JFQ0_9ZZZZ</name>
<dbReference type="Pfam" id="PF23598">
    <property type="entry name" value="LRR_14"/>
    <property type="match status" value="1"/>
</dbReference>
<dbReference type="InterPro" id="IPR032675">
    <property type="entry name" value="LRR_dom_sf"/>
</dbReference>
<reference evidence="5" key="1">
    <citation type="journal article" date="2015" name="Nature">
        <title>Complex archaea that bridge the gap between prokaryotes and eukaryotes.</title>
        <authorList>
            <person name="Spang A."/>
            <person name="Saw J.H."/>
            <person name="Jorgensen S.L."/>
            <person name="Zaremba-Niedzwiedzka K."/>
            <person name="Martijn J."/>
            <person name="Lind A.E."/>
            <person name="van Eijk R."/>
            <person name="Schleper C."/>
            <person name="Guy L."/>
            <person name="Ettema T.J."/>
        </authorList>
    </citation>
    <scope>NUCLEOTIDE SEQUENCE</scope>
</reference>
<keyword evidence="3" id="KW-0472">Membrane</keyword>
<dbReference type="EMBL" id="LAZR01010129">
    <property type="protein sequence ID" value="KKM68664.1"/>
    <property type="molecule type" value="Genomic_DNA"/>
</dbReference>
<dbReference type="PANTHER" id="PTHR48051:SF1">
    <property type="entry name" value="RAS SUPPRESSOR PROTEIN 1"/>
    <property type="match status" value="1"/>
</dbReference>
<evidence type="ECO:0000256" key="3">
    <source>
        <dbReference type="SAM" id="Phobius"/>
    </source>
</evidence>
<protein>
    <recommendedName>
        <fullName evidence="4">Disease resistance R13L4/SHOC-2-like LRR domain-containing protein</fullName>
    </recommendedName>
</protein>
<organism evidence="5">
    <name type="scientific">marine sediment metagenome</name>
    <dbReference type="NCBI Taxonomy" id="412755"/>
    <lineage>
        <taxon>unclassified sequences</taxon>
        <taxon>metagenomes</taxon>
        <taxon>ecological metagenomes</taxon>
    </lineage>
</organism>
<evidence type="ECO:0000256" key="2">
    <source>
        <dbReference type="ARBA" id="ARBA00022737"/>
    </source>
</evidence>
<sequence length="312" mass="36252">MARGSAKILDDDEEIDTAHFMLKAIGLDYDDFFNNERILIRENIEKNFHNLRKMVDNRSRRRASYFVLGYFILITGARLPEDLRGEILDAARWEHEEGLWLDKSFETERKIYLEDFGEKIRGHKPGKKLHPVKLIYINGKNDLYTKDRKDTIIGLTEYLNSCETGRILNVKYILLEGWGLKSIPKEILELKDLEYLNLDFNQLTELPDEISNLTSLKHLSLGYNLLSTLPKSIGDLKSLEVLGINHNDISLIPESMKNLKNLKVIGVRGTSITHAPKFLKDAKFDGYAKRINTPKYFDSIKKLYRKKQDYLN</sequence>